<evidence type="ECO:0000313" key="2">
    <source>
        <dbReference type="EMBL" id="AAB36873.1"/>
    </source>
</evidence>
<sequence length="349" mass="37915">MEVSLRPGFRPGSARGPRRSRGGREQGEDRGGSAVSSEHDRPPARDRTGSRRAFTRGGAGGAVGPFRRGASVAGRGRPPGGGQGRSRAQSRQRSLRMDRSSTALREASRTLAMSCDEFRRIRADSGRPRVADRLDDLGGRRAVLEEQDLLVLVGGQFHRQVPQADTGEVAAEDLPYVRAEPAVATDLPQQADGGPEDSVVPHHCRPQVLPVARGIGWHTDHLGLRHLYRPSRQPTHLASVCTDTSSSLRAGGRKHHLARSCPDQGAYAAVIYCHSFVIHKISDRPREVQGKNARKVSKPLRLAAQDDGDAIWPCRLVRTPHRPPPASKKGWRGSGEGSKTPFRSLCVTD</sequence>
<protein>
    <submittedName>
        <fullName evidence="2">ORFA, ORFB, homocitrate synthase (nifV), nitrogenase reductase (nifH), and nitrogenase alpha-subunit (nifD) genes, and nitrogenase beta-subunit (nifK)</fullName>
    </submittedName>
</protein>
<dbReference type="EMBL" id="U53363">
    <property type="protein sequence ID" value="AAB36873.1"/>
    <property type="molecule type" value="Genomic_DNA"/>
</dbReference>
<name>Q47925_9ACTN</name>
<feature type="region of interest" description="Disordered" evidence="1">
    <location>
        <begin position="315"/>
        <end position="349"/>
    </location>
</feature>
<feature type="compositionally biased region" description="Low complexity" evidence="1">
    <location>
        <begin position="64"/>
        <end position="76"/>
    </location>
</feature>
<feature type="region of interest" description="Disordered" evidence="1">
    <location>
        <begin position="1"/>
        <end position="104"/>
    </location>
</feature>
<organism evidence="2">
    <name type="scientific">Frankia sp</name>
    <dbReference type="NCBI Taxonomy" id="1855"/>
    <lineage>
        <taxon>Bacteria</taxon>
        <taxon>Bacillati</taxon>
        <taxon>Actinomycetota</taxon>
        <taxon>Actinomycetes</taxon>
        <taxon>Frankiales</taxon>
        <taxon>Frankiaceae</taxon>
        <taxon>Frankia</taxon>
    </lineage>
</organism>
<feature type="compositionally biased region" description="Low complexity" evidence="1">
    <location>
        <begin position="1"/>
        <end position="15"/>
    </location>
</feature>
<dbReference type="AlphaFoldDB" id="Q47925"/>
<evidence type="ECO:0000256" key="1">
    <source>
        <dbReference type="SAM" id="MobiDB-lite"/>
    </source>
</evidence>
<feature type="compositionally biased region" description="Basic and acidic residues" evidence="1">
    <location>
        <begin position="22"/>
        <end position="49"/>
    </location>
</feature>
<accession>Q47925</accession>
<reference evidence="2" key="1">
    <citation type="submission" date="1996-04" db="EMBL/GenBank/DDBJ databases">
        <title>nifV is contiguous to nifHDK in Frankia strain FaC1.</title>
        <authorList>
            <person name="Oh B."/>
            <person name="Twigg P."/>
            <person name="Hong J."/>
            <person name="Mullin B."/>
            <person name="An C.S."/>
        </authorList>
    </citation>
    <scope>NUCLEOTIDE SEQUENCE</scope>
    <source>
        <strain evidence="2">FaC1</strain>
    </source>
</reference>
<proteinExistence type="predicted"/>